<organism evidence="11 12">
    <name type="scientific">Desulfatitalea alkaliphila</name>
    <dbReference type="NCBI Taxonomy" id="2929485"/>
    <lineage>
        <taxon>Bacteria</taxon>
        <taxon>Pseudomonadati</taxon>
        <taxon>Thermodesulfobacteriota</taxon>
        <taxon>Desulfobacteria</taxon>
        <taxon>Desulfobacterales</taxon>
        <taxon>Desulfosarcinaceae</taxon>
        <taxon>Desulfatitalea</taxon>
    </lineage>
</organism>
<dbReference type="SUPFAM" id="SSF52540">
    <property type="entry name" value="P-loop containing nucleoside triphosphate hydrolases"/>
    <property type="match status" value="1"/>
</dbReference>
<dbReference type="GO" id="GO:0006355">
    <property type="term" value="P:regulation of DNA-templated transcription"/>
    <property type="evidence" value="ECO:0007669"/>
    <property type="project" value="InterPro"/>
</dbReference>
<evidence type="ECO:0000256" key="5">
    <source>
        <dbReference type="ARBA" id="ARBA00023015"/>
    </source>
</evidence>
<dbReference type="PROSITE" id="PS00675">
    <property type="entry name" value="SIGMA54_INTERACT_1"/>
    <property type="match status" value="1"/>
</dbReference>
<keyword evidence="2" id="KW-0547">Nucleotide-binding</keyword>
<dbReference type="Pfam" id="PF25601">
    <property type="entry name" value="AAA_lid_14"/>
    <property type="match status" value="1"/>
</dbReference>
<dbReference type="InterPro" id="IPR027417">
    <property type="entry name" value="P-loop_NTPase"/>
</dbReference>
<dbReference type="PRINTS" id="PR01590">
    <property type="entry name" value="HTHFIS"/>
</dbReference>
<dbReference type="GO" id="GO:0000160">
    <property type="term" value="P:phosphorelay signal transduction system"/>
    <property type="evidence" value="ECO:0007669"/>
    <property type="project" value="UniProtKB-KW"/>
</dbReference>
<evidence type="ECO:0000259" key="9">
    <source>
        <dbReference type="PROSITE" id="PS50045"/>
    </source>
</evidence>
<dbReference type="PROSITE" id="PS50110">
    <property type="entry name" value="RESPONSE_REGULATORY"/>
    <property type="match status" value="1"/>
</dbReference>
<dbReference type="Pfam" id="PF00158">
    <property type="entry name" value="Sigma54_activat"/>
    <property type="match status" value="1"/>
</dbReference>
<dbReference type="InterPro" id="IPR009057">
    <property type="entry name" value="Homeodomain-like_sf"/>
</dbReference>
<dbReference type="InterPro" id="IPR002078">
    <property type="entry name" value="Sigma_54_int"/>
</dbReference>
<evidence type="ECO:0000259" key="10">
    <source>
        <dbReference type="PROSITE" id="PS50110"/>
    </source>
</evidence>
<dbReference type="Pfam" id="PF00072">
    <property type="entry name" value="Response_reg"/>
    <property type="match status" value="1"/>
</dbReference>
<sequence>MTSPASSLPPLTIAVVEDEAVARKQIGRILARRNFQVTLYEDPIQALRGLQAAPAQIVLSDIRMPHMDGLTLLQRIKAAAPTTEVVLFTGYAAIDDAVQAIKHGAFDYIEKPLTPEKIMAVLQRAADKLALLAENKQLREELLKKDNTREILGISPHIRELIKVINKVARIDCNVLIHGESGTGKELVARAIHNGSLRKHKPFVGFNCGGFAEELIANELFGHEKGAFTGADSVKQGLFEAAAGGTVFLDEIGEMALPTQVKLLRVLQERQVLRVGGNKSIPLDIRLISATNKDLEHEVQAGRFREDLFFRLKVVVIRTPPLRDRPEDIPLLADHFLRAYNRLYNKAFEGFTRKAADLLLRYPFPGNVRELEHMVCSAVALGEDKWVDAADLPEDLNLLEVDTVTTDPLSTLAEQEKAHIIRALEATNYNKVRTAKILGIPRTSLWRKMKKYGVDELRPNGL</sequence>
<feature type="modified residue" description="4-aspartylphosphate" evidence="8">
    <location>
        <position position="61"/>
    </location>
</feature>
<dbReference type="InterPro" id="IPR001789">
    <property type="entry name" value="Sig_transdc_resp-reg_receiver"/>
</dbReference>
<keyword evidence="6" id="KW-0238">DNA-binding</keyword>
<dbReference type="InterPro" id="IPR058031">
    <property type="entry name" value="AAA_lid_NorR"/>
</dbReference>
<dbReference type="Pfam" id="PF02954">
    <property type="entry name" value="HTH_8"/>
    <property type="match status" value="1"/>
</dbReference>
<dbReference type="FunFam" id="3.40.50.2300:FF:000018">
    <property type="entry name" value="DNA-binding transcriptional regulator NtrC"/>
    <property type="match status" value="1"/>
</dbReference>
<keyword evidence="7" id="KW-0804">Transcription</keyword>
<dbReference type="RefSeq" id="WP_246914057.1">
    <property type="nucleotide sequence ID" value="NZ_JALJRB010000032.1"/>
</dbReference>
<keyword evidence="4" id="KW-0902">Two-component regulatory system</keyword>
<evidence type="ECO:0000256" key="8">
    <source>
        <dbReference type="PROSITE-ProRule" id="PRU00169"/>
    </source>
</evidence>
<dbReference type="InterPro" id="IPR025943">
    <property type="entry name" value="Sigma_54_int_dom_ATP-bd_2"/>
</dbReference>
<evidence type="ECO:0000313" key="12">
    <source>
        <dbReference type="Proteomes" id="UP001165427"/>
    </source>
</evidence>
<dbReference type="InterPro" id="IPR003593">
    <property type="entry name" value="AAA+_ATPase"/>
</dbReference>
<dbReference type="SMART" id="SM00448">
    <property type="entry name" value="REC"/>
    <property type="match status" value="1"/>
</dbReference>
<dbReference type="PROSITE" id="PS00676">
    <property type="entry name" value="SIGMA54_INTERACT_2"/>
    <property type="match status" value="1"/>
</dbReference>
<evidence type="ECO:0000256" key="1">
    <source>
        <dbReference type="ARBA" id="ARBA00022553"/>
    </source>
</evidence>
<dbReference type="InterPro" id="IPR025662">
    <property type="entry name" value="Sigma_54_int_dom_ATP-bd_1"/>
</dbReference>
<keyword evidence="5" id="KW-0805">Transcription regulation</keyword>
<dbReference type="EMBL" id="JALJRB010000032">
    <property type="protein sequence ID" value="MCJ8502757.1"/>
    <property type="molecule type" value="Genomic_DNA"/>
</dbReference>
<dbReference type="InterPro" id="IPR025944">
    <property type="entry name" value="Sigma_54_int_dom_CS"/>
</dbReference>
<dbReference type="Gene3D" id="1.10.8.60">
    <property type="match status" value="1"/>
</dbReference>
<dbReference type="PROSITE" id="PS50045">
    <property type="entry name" value="SIGMA54_INTERACT_4"/>
    <property type="match status" value="1"/>
</dbReference>
<dbReference type="Proteomes" id="UP001165427">
    <property type="component" value="Unassembled WGS sequence"/>
</dbReference>
<dbReference type="FunFam" id="3.40.50.300:FF:000006">
    <property type="entry name" value="DNA-binding transcriptional regulator NtrC"/>
    <property type="match status" value="1"/>
</dbReference>
<gene>
    <name evidence="11" type="ORF">MRX98_19430</name>
</gene>
<protein>
    <submittedName>
        <fullName evidence="11">Sigma-54 dependent transcriptional regulator</fullName>
    </submittedName>
</protein>
<dbReference type="Gene3D" id="3.40.50.2300">
    <property type="match status" value="1"/>
</dbReference>
<dbReference type="SMART" id="SM00382">
    <property type="entry name" value="AAA"/>
    <property type="match status" value="1"/>
</dbReference>
<dbReference type="SUPFAM" id="SSF52172">
    <property type="entry name" value="CheY-like"/>
    <property type="match status" value="1"/>
</dbReference>
<evidence type="ECO:0000256" key="3">
    <source>
        <dbReference type="ARBA" id="ARBA00022840"/>
    </source>
</evidence>
<proteinExistence type="predicted"/>
<dbReference type="GO" id="GO:0005524">
    <property type="term" value="F:ATP binding"/>
    <property type="evidence" value="ECO:0007669"/>
    <property type="project" value="UniProtKB-KW"/>
</dbReference>
<dbReference type="PANTHER" id="PTHR32071:SF119">
    <property type="entry name" value="SIGMA L-DEPENDENT TRANSCRIPTIONAL REGULATOR YPLP-RELATED"/>
    <property type="match status" value="1"/>
</dbReference>
<dbReference type="Gene3D" id="1.10.10.60">
    <property type="entry name" value="Homeodomain-like"/>
    <property type="match status" value="1"/>
</dbReference>
<keyword evidence="3" id="KW-0067">ATP-binding</keyword>
<reference evidence="11" key="1">
    <citation type="submission" date="2022-04" db="EMBL/GenBank/DDBJ databases">
        <title>Desulfatitalea alkaliphila sp. nov., a novel anaerobic sulfate-reducing bacterium isolated from terrestrial mud volcano, Taman Peninsula, Russia.</title>
        <authorList>
            <person name="Khomyakova M.A."/>
            <person name="Merkel A.Y."/>
            <person name="Slobodkin A.I."/>
        </authorList>
    </citation>
    <scope>NUCLEOTIDE SEQUENCE</scope>
    <source>
        <strain evidence="11">M08but</strain>
    </source>
</reference>
<dbReference type="GO" id="GO:0043565">
    <property type="term" value="F:sequence-specific DNA binding"/>
    <property type="evidence" value="ECO:0007669"/>
    <property type="project" value="InterPro"/>
</dbReference>
<name>A0AA41R3V2_9BACT</name>
<dbReference type="PROSITE" id="PS00688">
    <property type="entry name" value="SIGMA54_INTERACT_3"/>
    <property type="match status" value="1"/>
</dbReference>
<dbReference type="InterPro" id="IPR011006">
    <property type="entry name" value="CheY-like_superfamily"/>
</dbReference>
<feature type="domain" description="Response regulatory" evidence="10">
    <location>
        <begin position="12"/>
        <end position="126"/>
    </location>
</feature>
<evidence type="ECO:0000256" key="6">
    <source>
        <dbReference type="ARBA" id="ARBA00023125"/>
    </source>
</evidence>
<evidence type="ECO:0000256" key="4">
    <source>
        <dbReference type="ARBA" id="ARBA00023012"/>
    </source>
</evidence>
<evidence type="ECO:0000256" key="2">
    <source>
        <dbReference type="ARBA" id="ARBA00022741"/>
    </source>
</evidence>
<dbReference type="CDD" id="cd00009">
    <property type="entry name" value="AAA"/>
    <property type="match status" value="1"/>
</dbReference>
<comment type="caution">
    <text evidence="11">The sequence shown here is derived from an EMBL/GenBank/DDBJ whole genome shotgun (WGS) entry which is preliminary data.</text>
</comment>
<evidence type="ECO:0000313" key="11">
    <source>
        <dbReference type="EMBL" id="MCJ8502757.1"/>
    </source>
</evidence>
<dbReference type="SUPFAM" id="SSF46689">
    <property type="entry name" value="Homeodomain-like"/>
    <property type="match status" value="1"/>
</dbReference>
<evidence type="ECO:0000256" key="7">
    <source>
        <dbReference type="ARBA" id="ARBA00023163"/>
    </source>
</evidence>
<keyword evidence="1 8" id="KW-0597">Phosphoprotein</keyword>
<keyword evidence="12" id="KW-1185">Reference proteome</keyword>
<accession>A0AA41R3V2</accession>
<dbReference type="AlphaFoldDB" id="A0AA41R3V2"/>
<dbReference type="Gene3D" id="3.40.50.300">
    <property type="entry name" value="P-loop containing nucleotide triphosphate hydrolases"/>
    <property type="match status" value="1"/>
</dbReference>
<dbReference type="PANTHER" id="PTHR32071">
    <property type="entry name" value="TRANSCRIPTIONAL REGULATORY PROTEIN"/>
    <property type="match status" value="1"/>
</dbReference>
<feature type="domain" description="Sigma-54 factor interaction" evidence="9">
    <location>
        <begin position="151"/>
        <end position="380"/>
    </location>
</feature>
<dbReference type="InterPro" id="IPR002197">
    <property type="entry name" value="HTH_Fis"/>
</dbReference>